<reference evidence="3 4" key="1">
    <citation type="submission" date="2016-10" db="EMBL/GenBank/DDBJ databases">
        <authorList>
            <person name="de Groot N.N."/>
        </authorList>
    </citation>
    <scope>NUCLEOTIDE SEQUENCE [LARGE SCALE GENOMIC DNA]</scope>
    <source>
        <strain evidence="3 4">DSM 22489</strain>
    </source>
</reference>
<gene>
    <name evidence="3" type="ORF">SAMN05421819_2423</name>
</gene>
<dbReference type="RefSeq" id="WP_103933334.1">
    <property type="nucleotide sequence ID" value="NZ_FNVA01000004.1"/>
</dbReference>
<evidence type="ECO:0000259" key="2">
    <source>
        <dbReference type="SMART" id="SM00849"/>
    </source>
</evidence>
<dbReference type="AlphaFoldDB" id="A0A1H5Z282"/>
<dbReference type="InterPro" id="IPR036866">
    <property type="entry name" value="RibonucZ/Hydroxyglut_hydro"/>
</dbReference>
<dbReference type="Pfam" id="PF00753">
    <property type="entry name" value="Lactamase_B"/>
    <property type="match status" value="1"/>
</dbReference>
<evidence type="ECO:0000313" key="4">
    <source>
        <dbReference type="Proteomes" id="UP000236728"/>
    </source>
</evidence>
<proteinExistence type="predicted"/>
<feature type="chain" id="PRO_5009291146" evidence="1">
    <location>
        <begin position="24"/>
        <end position="346"/>
    </location>
</feature>
<evidence type="ECO:0000256" key="1">
    <source>
        <dbReference type="SAM" id="SignalP"/>
    </source>
</evidence>
<sequence>MIRRFTGIAVLLLSLAMAQLARAQSQSTLDIYFIDVEGGQATLFVTPHHDSLLIDTGWPGRDSRDARRIVAAAKLAGLTKIDDVIITHYHDDHVGGVPQLVAQMPVGTFIDHGPLYERCPTCVSGFNSYTALIAAGKAKRLTVKPGDSLPLRDLEVKVLSANGDVIAQPMPGAGQPNTFCAASEIRPDDTTENSHSVGVSIRFGRFHTTDLGDLTWDKERALMCPVNRIGEDSLLIVSHHGWNQSSSPAYVDAVKPQVAIMDNGATKGGSLPTVITLNAIPGMKAMWQLHRSEEAGPHNVPEDRIANLTGDPAIDKGYYLKVSAKRDGSFTVFNERTGKTVAYPAR</sequence>
<organism evidence="3 4">
    <name type="scientific">Bryocella elongata</name>
    <dbReference type="NCBI Taxonomy" id="863522"/>
    <lineage>
        <taxon>Bacteria</taxon>
        <taxon>Pseudomonadati</taxon>
        <taxon>Acidobacteriota</taxon>
        <taxon>Terriglobia</taxon>
        <taxon>Terriglobales</taxon>
        <taxon>Acidobacteriaceae</taxon>
        <taxon>Bryocella</taxon>
    </lineage>
</organism>
<keyword evidence="4" id="KW-1185">Reference proteome</keyword>
<dbReference type="InterPro" id="IPR001279">
    <property type="entry name" value="Metallo-B-lactamas"/>
</dbReference>
<dbReference type="PANTHER" id="PTHR30619:SF1">
    <property type="entry name" value="RECOMBINATION PROTEIN 2"/>
    <property type="match status" value="1"/>
</dbReference>
<accession>A0A1H5Z282</accession>
<keyword evidence="3" id="KW-0378">Hydrolase</keyword>
<dbReference type="SMART" id="SM00849">
    <property type="entry name" value="Lactamase_B"/>
    <property type="match status" value="1"/>
</dbReference>
<feature type="signal peptide" evidence="1">
    <location>
        <begin position="1"/>
        <end position="23"/>
    </location>
</feature>
<dbReference type="PANTHER" id="PTHR30619">
    <property type="entry name" value="DNA INTERNALIZATION/COMPETENCE PROTEIN COMEC/REC2"/>
    <property type="match status" value="1"/>
</dbReference>
<dbReference type="SUPFAM" id="SSF56281">
    <property type="entry name" value="Metallo-hydrolase/oxidoreductase"/>
    <property type="match status" value="1"/>
</dbReference>
<dbReference type="GO" id="GO:0016787">
    <property type="term" value="F:hydrolase activity"/>
    <property type="evidence" value="ECO:0007669"/>
    <property type="project" value="UniProtKB-KW"/>
</dbReference>
<feature type="domain" description="Metallo-beta-lactamase" evidence="2">
    <location>
        <begin position="38"/>
        <end position="240"/>
    </location>
</feature>
<protein>
    <submittedName>
        <fullName evidence="3">Metal-dependent hydrolase, beta-lactamase superfamily II</fullName>
    </submittedName>
</protein>
<dbReference type="OrthoDB" id="9761531at2"/>
<name>A0A1H5Z282_9BACT</name>
<dbReference type="Gene3D" id="3.60.15.10">
    <property type="entry name" value="Ribonuclease Z/Hydroxyacylglutathione hydrolase-like"/>
    <property type="match status" value="1"/>
</dbReference>
<dbReference type="InterPro" id="IPR052159">
    <property type="entry name" value="Competence_DNA_uptake"/>
</dbReference>
<dbReference type="Proteomes" id="UP000236728">
    <property type="component" value="Unassembled WGS sequence"/>
</dbReference>
<evidence type="ECO:0000313" key="3">
    <source>
        <dbReference type="EMBL" id="SEG30613.1"/>
    </source>
</evidence>
<keyword evidence="1" id="KW-0732">Signal</keyword>
<dbReference type="EMBL" id="FNVA01000004">
    <property type="protein sequence ID" value="SEG30613.1"/>
    <property type="molecule type" value="Genomic_DNA"/>
</dbReference>